<sequence length="75" mass="8067">NTHTGFNSPLYPRSSEKGDKRLLNQQATVDTWIEGGCPGSKLVLGLGMYGRTFILKQKKNADTKPYGASKGAGLP</sequence>
<dbReference type="GO" id="GO:0005576">
    <property type="term" value="C:extracellular region"/>
    <property type="evidence" value="ECO:0007669"/>
    <property type="project" value="TreeGrafter"/>
</dbReference>
<feature type="non-terminal residue" evidence="3">
    <location>
        <position position="1"/>
    </location>
</feature>
<dbReference type="PANTHER" id="PTHR11177:SF317">
    <property type="entry name" value="CHITINASE 12-RELATED"/>
    <property type="match status" value="1"/>
</dbReference>
<dbReference type="InterPro" id="IPR001223">
    <property type="entry name" value="Glyco_hydro18_cat"/>
</dbReference>
<dbReference type="AlphaFoldDB" id="A0A8S3DFA4"/>
<gene>
    <name evidence="2" type="ORF">GIL414_LOCUS55411</name>
    <name evidence="3" type="ORF">GIL414_LOCUS57943</name>
</gene>
<proteinExistence type="predicted"/>
<evidence type="ECO:0000259" key="1">
    <source>
        <dbReference type="PROSITE" id="PS51910"/>
    </source>
</evidence>
<feature type="domain" description="GH18" evidence="1">
    <location>
        <begin position="1"/>
        <end position="75"/>
    </location>
</feature>
<dbReference type="Proteomes" id="UP000681720">
    <property type="component" value="Unassembled WGS sequence"/>
</dbReference>
<name>A0A8S3DFA4_9BILA</name>
<dbReference type="Pfam" id="PF00704">
    <property type="entry name" value="Glyco_hydro_18"/>
    <property type="match status" value="1"/>
</dbReference>
<dbReference type="PROSITE" id="PS51910">
    <property type="entry name" value="GH18_2"/>
    <property type="match status" value="1"/>
</dbReference>
<dbReference type="InterPro" id="IPR017853">
    <property type="entry name" value="GH"/>
</dbReference>
<dbReference type="GO" id="GO:0005975">
    <property type="term" value="P:carbohydrate metabolic process"/>
    <property type="evidence" value="ECO:0007669"/>
    <property type="project" value="InterPro"/>
</dbReference>
<evidence type="ECO:0000313" key="4">
    <source>
        <dbReference type="Proteomes" id="UP000681720"/>
    </source>
</evidence>
<reference evidence="3" key="1">
    <citation type="submission" date="2021-02" db="EMBL/GenBank/DDBJ databases">
        <authorList>
            <person name="Nowell W R."/>
        </authorList>
    </citation>
    <scope>NUCLEOTIDE SEQUENCE</scope>
</reference>
<dbReference type="GO" id="GO:0008061">
    <property type="term" value="F:chitin binding"/>
    <property type="evidence" value="ECO:0007669"/>
    <property type="project" value="TreeGrafter"/>
</dbReference>
<accession>A0A8S3DFA4</accession>
<dbReference type="PANTHER" id="PTHR11177">
    <property type="entry name" value="CHITINASE"/>
    <property type="match status" value="1"/>
</dbReference>
<comment type="caution">
    <text evidence="3">The sequence shown here is derived from an EMBL/GenBank/DDBJ whole genome shotgun (WGS) entry which is preliminary data.</text>
</comment>
<dbReference type="EMBL" id="CAJOBJ010211447">
    <property type="protein sequence ID" value="CAF5012175.1"/>
    <property type="molecule type" value="Genomic_DNA"/>
</dbReference>
<dbReference type="SUPFAM" id="SSF51445">
    <property type="entry name" value="(Trans)glycosidases"/>
    <property type="match status" value="1"/>
</dbReference>
<dbReference type="InterPro" id="IPR029070">
    <property type="entry name" value="Chitinase_insertion_sf"/>
</dbReference>
<organism evidence="3 4">
    <name type="scientific">Rotaria magnacalcarata</name>
    <dbReference type="NCBI Taxonomy" id="392030"/>
    <lineage>
        <taxon>Eukaryota</taxon>
        <taxon>Metazoa</taxon>
        <taxon>Spiralia</taxon>
        <taxon>Gnathifera</taxon>
        <taxon>Rotifera</taxon>
        <taxon>Eurotatoria</taxon>
        <taxon>Bdelloidea</taxon>
        <taxon>Philodinida</taxon>
        <taxon>Philodinidae</taxon>
        <taxon>Rotaria</taxon>
    </lineage>
</organism>
<dbReference type="Gene3D" id="3.20.20.80">
    <property type="entry name" value="Glycosidases"/>
    <property type="match status" value="1"/>
</dbReference>
<evidence type="ECO:0000313" key="2">
    <source>
        <dbReference type="EMBL" id="CAF4970739.1"/>
    </source>
</evidence>
<evidence type="ECO:0000313" key="3">
    <source>
        <dbReference type="EMBL" id="CAF5012175.1"/>
    </source>
</evidence>
<protein>
    <recommendedName>
        <fullName evidence="1">GH18 domain-containing protein</fullName>
    </recommendedName>
</protein>
<dbReference type="Gene3D" id="3.10.50.10">
    <property type="match status" value="1"/>
</dbReference>
<dbReference type="GO" id="GO:0004568">
    <property type="term" value="F:chitinase activity"/>
    <property type="evidence" value="ECO:0007669"/>
    <property type="project" value="TreeGrafter"/>
</dbReference>
<feature type="non-terminal residue" evidence="3">
    <location>
        <position position="75"/>
    </location>
</feature>
<dbReference type="GO" id="GO:0006032">
    <property type="term" value="P:chitin catabolic process"/>
    <property type="evidence" value="ECO:0007669"/>
    <property type="project" value="TreeGrafter"/>
</dbReference>
<dbReference type="InterPro" id="IPR050314">
    <property type="entry name" value="Glycosyl_Hydrlase_18"/>
</dbReference>
<dbReference type="EMBL" id="CAJOBJ010196660">
    <property type="protein sequence ID" value="CAF4970739.1"/>
    <property type="molecule type" value="Genomic_DNA"/>
</dbReference>